<feature type="region of interest" description="Disordered" evidence="1">
    <location>
        <begin position="279"/>
        <end position="304"/>
    </location>
</feature>
<organism evidence="2 3">
    <name type="scientific">Cladobotryum mycophilum</name>
    <dbReference type="NCBI Taxonomy" id="491253"/>
    <lineage>
        <taxon>Eukaryota</taxon>
        <taxon>Fungi</taxon>
        <taxon>Dikarya</taxon>
        <taxon>Ascomycota</taxon>
        <taxon>Pezizomycotina</taxon>
        <taxon>Sordariomycetes</taxon>
        <taxon>Hypocreomycetidae</taxon>
        <taxon>Hypocreales</taxon>
        <taxon>Hypocreaceae</taxon>
        <taxon>Cladobotryum</taxon>
    </lineage>
</organism>
<accession>A0ABR0SG44</accession>
<gene>
    <name evidence="2" type="ORF">PT974_09069</name>
</gene>
<dbReference type="InterPro" id="IPR011333">
    <property type="entry name" value="SKP1/BTB/POZ_sf"/>
</dbReference>
<dbReference type="Gene3D" id="3.30.710.10">
    <property type="entry name" value="Potassium Channel Kv1.1, Chain A"/>
    <property type="match status" value="1"/>
</dbReference>
<evidence type="ECO:0000313" key="2">
    <source>
        <dbReference type="EMBL" id="KAK5990796.1"/>
    </source>
</evidence>
<name>A0ABR0SG44_9HYPO</name>
<sequence length="342" mass="38975">MVSIQQPNRFDRPLSRSSRSTFDKALPPRPKPSGLETTTILVGSKKRSFKVNRQLLCEISPFFRERLEDPFHAKTISLWLPSESASMFALFAEWVHSPSSFRDHLSNAVDMAHEKSEDAFEDIRWAIIHLHLFAAELSLLPLQDIAMDATQDLYLKYDWDVSPKLVTYLYTECEASPSMRLRRWAVAMVAFSLATGCELRGSTVDLVSTSPDQFRRLFRTLPEFSDDYSQHMESMGESGHDVRVKNPQLRISANELHNGQRIFGFRECSFHSHRAVVGESTCPNSAGRTSGRAMSDPDPPRPRWSLNKRWNGSLFSRNSENFDKRVSSITQSIANTFRGRGP</sequence>
<evidence type="ECO:0000313" key="3">
    <source>
        <dbReference type="Proteomes" id="UP001338125"/>
    </source>
</evidence>
<evidence type="ECO:0008006" key="4">
    <source>
        <dbReference type="Google" id="ProtNLM"/>
    </source>
</evidence>
<keyword evidence="3" id="KW-1185">Reference proteome</keyword>
<proteinExistence type="predicted"/>
<evidence type="ECO:0000256" key="1">
    <source>
        <dbReference type="SAM" id="MobiDB-lite"/>
    </source>
</evidence>
<reference evidence="2 3" key="1">
    <citation type="submission" date="2024-01" db="EMBL/GenBank/DDBJ databases">
        <title>Complete genome of Cladobotryum mycophilum ATHUM6906.</title>
        <authorList>
            <person name="Christinaki A.C."/>
            <person name="Myridakis A.I."/>
            <person name="Kouvelis V.N."/>
        </authorList>
    </citation>
    <scope>NUCLEOTIDE SEQUENCE [LARGE SCALE GENOMIC DNA]</scope>
    <source>
        <strain evidence="2 3">ATHUM6906</strain>
    </source>
</reference>
<dbReference type="Proteomes" id="UP001338125">
    <property type="component" value="Unassembled WGS sequence"/>
</dbReference>
<dbReference type="EMBL" id="JAVFKD010000014">
    <property type="protein sequence ID" value="KAK5990796.1"/>
    <property type="molecule type" value="Genomic_DNA"/>
</dbReference>
<feature type="region of interest" description="Disordered" evidence="1">
    <location>
        <begin position="1"/>
        <end position="36"/>
    </location>
</feature>
<comment type="caution">
    <text evidence="2">The sequence shown here is derived from an EMBL/GenBank/DDBJ whole genome shotgun (WGS) entry which is preliminary data.</text>
</comment>
<protein>
    <recommendedName>
        <fullName evidence="4">BTB domain-containing protein</fullName>
    </recommendedName>
</protein>